<dbReference type="PANTHER" id="PTHR47424:SF2">
    <property type="entry name" value="TRANSCRIPTION FACTOR DOMAIN-CONTAINING PROTEIN-RELATED"/>
    <property type="match status" value="1"/>
</dbReference>
<keyword evidence="2" id="KW-0805">Transcription regulation</keyword>
<comment type="caution">
    <text evidence="6">The sequence shown here is derived from an EMBL/GenBank/DDBJ whole genome shotgun (WGS) entry which is preliminary data.</text>
</comment>
<dbReference type="InterPro" id="IPR036864">
    <property type="entry name" value="Zn2-C6_fun-type_DNA-bd_sf"/>
</dbReference>
<accession>A0A9N9UM57</accession>
<dbReference type="Gene3D" id="4.10.240.10">
    <property type="entry name" value="Zn(2)-C6 fungal-type DNA-binding domain"/>
    <property type="match status" value="1"/>
</dbReference>
<evidence type="ECO:0000259" key="5">
    <source>
        <dbReference type="PROSITE" id="PS50048"/>
    </source>
</evidence>
<dbReference type="GO" id="GO:0000978">
    <property type="term" value="F:RNA polymerase II cis-regulatory region sequence-specific DNA binding"/>
    <property type="evidence" value="ECO:0007669"/>
    <property type="project" value="TreeGrafter"/>
</dbReference>
<dbReference type="GO" id="GO:0000435">
    <property type="term" value="P:positive regulation of transcription from RNA polymerase II promoter by galactose"/>
    <property type="evidence" value="ECO:0007669"/>
    <property type="project" value="TreeGrafter"/>
</dbReference>
<organism evidence="6 7">
    <name type="scientific">Clonostachys byssicola</name>
    <dbReference type="NCBI Taxonomy" id="160290"/>
    <lineage>
        <taxon>Eukaryota</taxon>
        <taxon>Fungi</taxon>
        <taxon>Dikarya</taxon>
        <taxon>Ascomycota</taxon>
        <taxon>Pezizomycotina</taxon>
        <taxon>Sordariomycetes</taxon>
        <taxon>Hypocreomycetidae</taxon>
        <taxon>Hypocreales</taxon>
        <taxon>Bionectriaceae</taxon>
        <taxon>Clonostachys</taxon>
    </lineage>
</organism>
<dbReference type="PROSITE" id="PS50048">
    <property type="entry name" value="ZN2_CY6_FUNGAL_2"/>
    <property type="match status" value="1"/>
</dbReference>
<name>A0A9N9UM57_9HYPO</name>
<dbReference type="InterPro" id="IPR051127">
    <property type="entry name" value="Fungal_SecMet_Regulators"/>
</dbReference>
<dbReference type="SMART" id="SM00066">
    <property type="entry name" value="GAL4"/>
    <property type="match status" value="1"/>
</dbReference>
<reference evidence="6" key="1">
    <citation type="submission" date="2021-10" db="EMBL/GenBank/DDBJ databases">
        <authorList>
            <person name="Piombo E."/>
        </authorList>
    </citation>
    <scope>NUCLEOTIDE SEQUENCE</scope>
</reference>
<feature type="domain" description="Zn(2)-C6 fungal-type" evidence="5">
    <location>
        <begin position="9"/>
        <end position="49"/>
    </location>
</feature>
<dbReference type="CDD" id="cd12148">
    <property type="entry name" value="fungal_TF_MHR"/>
    <property type="match status" value="1"/>
</dbReference>
<dbReference type="GO" id="GO:0006351">
    <property type="term" value="P:DNA-templated transcription"/>
    <property type="evidence" value="ECO:0007669"/>
    <property type="project" value="InterPro"/>
</dbReference>
<dbReference type="EMBL" id="CABFNO020001468">
    <property type="protein sequence ID" value="CAG9990034.1"/>
    <property type="molecule type" value="Genomic_DNA"/>
</dbReference>
<dbReference type="SMART" id="SM00906">
    <property type="entry name" value="Fungal_trans"/>
    <property type="match status" value="1"/>
</dbReference>
<dbReference type="CDD" id="cd00067">
    <property type="entry name" value="GAL4"/>
    <property type="match status" value="1"/>
</dbReference>
<dbReference type="OrthoDB" id="3364175at2759"/>
<keyword evidence="3" id="KW-0804">Transcription</keyword>
<sequence length="683" mass="77046">MPPRCVSRACINCQKRKSRCVRSVGRNGGRPDNGAPCSYCLQTGKSCSFESPPDRTPLTRNNLDAAELRCAQLQSLIKSLNPDLDIDSALGQQAQTPSSSQATEAAWDASTLHEYEWHEDSLSPEAEHHRLIGSDGMATISNIDSGYLGSSSGSYILGEIDPDITLRPQVGRRRVQPRTDPSLRAPRLDGPEPIDLPLSYISSQLIDAFFLRYNTSYPILHEKSFRDRVAARPVRLLPHSPWRVIYYMVLAIGHWATSDETEHLRARYYTAARASFSFQMLESGTMETVQAFLLVGNYLQKRDRANTGYNFIGLAYRMAVGLGMHHEQPTSDSNTIGHERRRQIFWTAYCFESGFNITTGRPPAVSETFFDTRLPLNIDDHDLSLQSPVPQELNYPTTCSAIIAQARLAKIGDAVYREFLLARTNGSKIEYRLAESLGRELTIWKQSLPQFFKEPPSSAPWFQGPRAVVIWKEQNLRILLWRGSQDPPAFLPTRVTATERCLDATLEIIHDIAAFCMLSDVTMYQSLAWYATYFIFQAALVLEACSLQSSVHDPGQMMVQTQVWQHSTMEVRVCLRKLSETSKSAERCLELLDQVQNRFRPYIRGGFEAGENNESVSTNQPELVPEVPVDLQAANDLTTYNLDQQQELGNELSDPSLRGFLDEMSLDYMDNLPLDFLFGEWPA</sequence>
<evidence type="ECO:0000256" key="1">
    <source>
        <dbReference type="ARBA" id="ARBA00022723"/>
    </source>
</evidence>
<evidence type="ECO:0000313" key="6">
    <source>
        <dbReference type="EMBL" id="CAG9990034.1"/>
    </source>
</evidence>
<dbReference type="Proteomes" id="UP000754883">
    <property type="component" value="Unassembled WGS sequence"/>
</dbReference>
<evidence type="ECO:0000256" key="2">
    <source>
        <dbReference type="ARBA" id="ARBA00023015"/>
    </source>
</evidence>
<dbReference type="GO" id="GO:0008270">
    <property type="term" value="F:zinc ion binding"/>
    <property type="evidence" value="ECO:0007669"/>
    <property type="project" value="InterPro"/>
</dbReference>
<keyword evidence="1" id="KW-0479">Metal-binding</keyword>
<dbReference type="Pfam" id="PF04082">
    <property type="entry name" value="Fungal_trans"/>
    <property type="match status" value="1"/>
</dbReference>
<dbReference type="PANTHER" id="PTHR47424">
    <property type="entry name" value="REGULATORY PROTEIN GAL4"/>
    <property type="match status" value="1"/>
</dbReference>
<keyword evidence="4" id="KW-0539">Nucleus</keyword>
<protein>
    <recommendedName>
        <fullName evidence="5">Zn(2)-C6 fungal-type domain-containing protein</fullName>
    </recommendedName>
</protein>
<dbReference type="GO" id="GO:0000981">
    <property type="term" value="F:DNA-binding transcription factor activity, RNA polymerase II-specific"/>
    <property type="evidence" value="ECO:0007669"/>
    <property type="project" value="InterPro"/>
</dbReference>
<dbReference type="AlphaFoldDB" id="A0A9N9UM57"/>
<evidence type="ECO:0000313" key="7">
    <source>
        <dbReference type="Proteomes" id="UP000754883"/>
    </source>
</evidence>
<dbReference type="SUPFAM" id="SSF57701">
    <property type="entry name" value="Zn2/Cys6 DNA-binding domain"/>
    <property type="match status" value="1"/>
</dbReference>
<dbReference type="InterPro" id="IPR007219">
    <property type="entry name" value="XnlR_reg_dom"/>
</dbReference>
<evidence type="ECO:0000256" key="3">
    <source>
        <dbReference type="ARBA" id="ARBA00023163"/>
    </source>
</evidence>
<gene>
    <name evidence="6" type="ORF">CBYS24578_00017563</name>
</gene>
<proteinExistence type="predicted"/>
<evidence type="ECO:0000256" key="4">
    <source>
        <dbReference type="ARBA" id="ARBA00023242"/>
    </source>
</evidence>
<keyword evidence="7" id="KW-1185">Reference proteome</keyword>
<dbReference type="GO" id="GO:0005634">
    <property type="term" value="C:nucleus"/>
    <property type="evidence" value="ECO:0007669"/>
    <property type="project" value="TreeGrafter"/>
</dbReference>
<dbReference type="InterPro" id="IPR001138">
    <property type="entry name" value="Zn2Cys6_DnaBD"/>
</dbReference>